<dbReference type="AlphaFoldDB" id="D5ABP8"/>
<evidence type="ECO:0000313" key="1">
    <source>
        <dbReference type="EMBL" id="ADE76967.1"/>
    </source>
</evidence>
<name>D5ABP8_PICSI</name>
<sequence>MSIDWLNGKISIRNVAIKAVMDQISDMRNKFQWISFSRIFRKQDSRADSLSKAGVSLEAWLINVQEDRDGVITTTPLFQFL</sequence>
<accession>D5ABP8</accession>
<organism evidence="1">
    <name type="scientific">Picea sitchensis</name>
    <name type="common">Sitka spruce</name>
    <name type="synonym">Pinus sitchensis</name>
    <dbReference type="NCBI Taxonomy" id="3332"/>
    <lineage>
        <taxon>Eukaryota</taxon>
        <taxon>Viridiplantae</taxon>
        <taxon>Streptophyta</taxon>
        <taxon>Embryophyta</taxon>
        <taxon>Tracheophyta</taxon>
        <taxon>Spermatophyta</taxon>
        <taxon>Pinopsida</taxon>
        <taxon>Pinidae</taxon>
        <taxon>Conifers I</taxon>
        <taxon>Pinales</taxon>
        <taxon>Pinaceae</taxon>
        <taxon>Picea</taxon>
    </lineage>
</organism>
<dbReference type="EMBL" id="BT123659">
    <property type="protein sequence ID" value="ADE76967.1"/>
    <property type="molecule type" value="mRNA"/>
</dbReference>
<protein>
    <submittedName>
        <fullName evidence="1">Uncharacterized protein</fullName>
    </submittedName>
</protein>
<dbReference type="GO" id="GO:0003676">
    <property type="term" value="F:nucleic acid binding"/>
    <property type="evidence" value="ECO:0007669"/>
    <property type="project" value="InterPro"/>
</dbReference>
<proteinExistence type="evidence at transcript level"/>
<reference evidence="1" key="1">
    <citation type="submission" date="2010-04" db="EMBL/GenBank/DDBJ databases">
        <authorList>
            <person name="Reid K.E."/>
            <person name="Liao N."/>
            <person name="Chan S."/>
            <person name="Docking R."/>
            <person name="Taylor G."/>
            <person name="Moore R."/>
            <person name="Mayo M."/>
            <person name="Munro S."/>
            <person name="King J."/>
            <person name="Yanchuk A."/>
            <person name="Holt R."/>
            <person name="Jones S."/>
            <person name="Marra M."/>
            <person name="Ritland C.E."/>
            <person name="Ritland K."/>
            <person name="Bohlmann J."/>
        </authorList>
    </citation>
    <scope>NUCLEOTIDE SEQUENCE</scope>
    <source>
        <tissue evidence="1">Bud</tissue>
    </source>
</reference>
<dbReference type="InterPro" id="IPR036397">
    <property type="entry name" value="RNaseH_sf"/>
</dbReference>
<dbReference type="Gene3D" id="3.30.420.10">
    <property type="entry name" value="Ribonuclease H-like superfamily/Ribonuclease H"/>
    <property type="match status" value="1"/>
</dbReference>